<comment type="catalytic activity">
    <reaction evidence="1">
        <text>N-(5-phospho-beta-D-ribosyl)anthranilate = 1-(2-carboxyphenylamino)-1-deoxy-D-ribulose 5-phosphate</text>
        <dbReference type="Rhea" id="RHEA:21540"/>
        <dbReference type="ChEBI" id="CHEBI:18277"/>
        <dbReference type="ChEBI" id="CHEBI:58613"/>
        <dbReference type="EC" id="5.3.1.24"/>
    </reaction>
</comment>
<dbReference type="EMBL" id="JAWDIP010000003">
    <property type="protein sequence ID" value="MDY0395256.1"/>
    <property type="molecule type" value="Genomic_DNA"/>
</dbReference>
<evidence type="ECO:0000256" key="2">
    <source>
        <dbReference type="ARBA" id="ARBA00004664"/>
    </source>
</evidence>
<dbReference type="Proteomes" id="UP001281447">
    <property type="component" value="Unassembled WGS sequence"/>
</dbReference>
<evidence type="ECO:0000256" key="6">
    <source>
        <dbReference type="ARBA" id="ARBA00022822"/>
    </source>
</evidence>
<keyword evidence="8" id="KW-0413">Isomerase</keyword>
<feature type="domain" description="N-(5'phosphoribosyl) anthranilate isomerase (PRAI)" evidence="9">
    <location>
        <begin position="3"/>
        <end position="43"/>
    </location>
</feature>
<dbReference type="EC" id="5.3.1.24" evidence="3"/>
<gene>
    <name evidence="10" type="ORF">RWE15_13550</name>
</gene>
<evidence type="ECO:0000256" key="7">
    <source>
        <dbReference type="ARBA" id="ARBA00023141"/>
    </source>
</evidence>
<dbReference type="InterPro" id="IPR011060">
    <property type="entry name" value="RibuloseP-bd_barrel"/>
</dbReference>
<dbReference type="PANTHER" id="PTHR42894">
    <property type="entry name" value="N-(5'-PHOSPHORIBOSYL)ANTHRANILATE ISOMERASE"/>
    <property type="match status" value="1"/>
</dbReference>
<evidence type="ECO:0000313" key="10">
    <source>
        <dbReference type="EMBL" id="MDY0395256.1"/>
    </source>
</evidence>
<proteinExistence type="predicted"/>
<reference evidence="10 11" key="1">
    <citation type="submission" date="2023-10" db="EMBL/GenBank/DDBJ databases">
        <title>Virgibacillus halophilus 5B73C genome.</title>
        <authorList>
            <person name="Miliotis G."/>
            <person name="Sengupta P."/>
            <person name="Hameed A."/>
            <person name="Chuvochina M."/>
            <person name="Mcdonagh F."/>
            <person name="Simpson A.C."/>
            <person name="Singh N.K."/>
            <person name="Rekha P.D."/>
            <person name="Raman K."/>
            <person name="Hugenholtz P."/>
            <person name="Venkateswaran K."/>
        </authorList>
    </citation>
    <scope>NUCLEOTIDE SEQUENCE [LARGE SCALE GENOMIC DNA]</scope>
    <source>
        <strain evidence="10 11">5B73C</strain>
    </source>
</reference>
<evidence type="ECO:0000313" key="11">
    <source>
        <dbReference type="Proteomes" id="UP001281447"/>
    </source>
</evidence>
<evidence type="ECO:0000256" key="3">
    <source>
        <dbReference type="ARBA" id="ARBA00012572"/>
    </source>
</evidence>
<name>A0ABU5C7E9_9BACI</name>
<organism evidence="10 11">
    <name type="scientific">Tigheibacillus halophilus</name>
    <dbReference type="NCBI Taxonomy" id="361280"/>
    <lineage>
        <taxon>Bacteria</taxon>
        <taxon>Bacillati</taxon>
        <taxon>Bacillota</taxon>
        <taxon>Bacilli</taxon>
        <taxon>Bacillales</taxon>
        <taxon>Bacillaceae</taxon>
        <taxon>Tigheibacillus</taxon>
    </lineage>
</organism>
<dbReference type="InterPro" id="IPR044643">
    <property type="entry name" value="TrpF_fam"/>
</dbReference>
<evidence type="ECO:0000256" key="8">
    <source>
        <dbReference type="ARBA" id="ARBA00023235"/>
    </source>
</evidence>
<evidence type="ECO:0000256" key="1">
    <source>
        <dbReference type="ARBA" id="ARBA00001164"/>
    </source>
</evidence>
<sequence>MLGGLTPENVQRAIRLVRPFGVDVSSGVETFGEKDSNKIQRFIMKAKMERMKKHDRNENEVQ</sequence>
<evidence type="ECO:0000256" key="4">
    <source>
        <dbReference type="ARBA" id="ARBA00022272"/>
    </source>
</evidence>
<dbReference type="InterPro" id="IPR001240">
    <property type="entry name" value="PRAI_dom"/>
</dbReference>
<evidence type="ECO:0000259" key="9">
    <source>
        <dbReference type="Pfam" id="PF00697"/>
    </source>
</evidence>
<dbReference type="PANTHER" id="PTHR42894:SF1">
    <property type="entry name" value="N-(5'-PHOSPHORIBOSYL)ANTHRANILATE ISOMERASE"/>
    <property type="match status" value="1"/>
</dbReference>
<comment type="caution">
    <text evidence="10">The sequence shown here is derived from an EMBL/GenBank/DDBJ whole genome shotgun (WGS) entry which is preliminary data.</text>
</comment>
<keyword evidence="6" id="KW-0822">Tryptophan biosynthesis</keyword>
<evidence type="ECO:0000256" key="5">
    <source>
        <dbReference type="ARBA" id="ARBA00022605"/>
    </source>
</evidence>
<keyword evidence="11" id="KW-1185">Reference proteome</keyword>
<dbReference type="Pfam" id="PF00697">
    <property type="entry name" value="PRAI"/>
    <property type="match status" value="1"/>
</dbReference>
<keyword evidence="7" id="KW-0057">Aromatic amino acid biosynthesis</keyword>
<dbReference type="InterPro" id="IPR013785">
    <property type="entry name" value="Aldolase_TIM"/>
</dbReference>
<dbReference type="SUPFAM" id="SSF51366">
    <property type="entry name" value="Ribulose-phoshate binding barrel"/>
    <property type="match status" value="1"/>
</dbReference>
<protein>
    <recommendedName>
        <fullName evidence="4">N-(5'-phosphoribosyl)anthranilate isomerase</fullName>
        <ecNumber evidence="3">5.3.1.24</ecNumber>
    </recommendedName>
</protein>
<keyword evidence="5" id="KW-0028">Amino-acid biosynthesis</keyword>
<accession>A0ABU5C7E9</accession>
<dbReference type="Gene3D" id="3.20.20.70">
    <property type="entry name" value="Aldolase class I"/>
    <property type="match status" value="1"/>
</dbReference>
<comment type="pathway">
    <text evidence="2">Amino-acid biosynthesis; L-tryptophan biosynthesis; L-tryptophan from chorismate: step 3/5.</text>
</comment>